<organism evidence="2 3">
    <name type="scientific">Chara braunii</name>
    <name type="common">Braun's stonewort</name>
    <dbReference type="NCBI Taxonomy" id="69332"/>
    <lineage>
        <taxon>Eukaryota</taxon>
        <taxon>Viridiplantae</taxon>
        <taxon>Streptophyta</taxon>
        <taxon>Charophyceae</taxon>
        <taxon>Charales</taxon>
        <taxon>Characeae</taxon>
        <taxon>Chara</taxon>
    </lineage>
</organism>
<evidence type="ECO:0000256" key="1">
    <source>
        <dbReference type="SAM" id="MobiDB-lite"/>
    </source>
</evidence>
<protein>
    <submittedName>
        <fullName evidence="2">Uncharacterized protein</fullName>
    </submittedName>
</protein>
<gene>
    <name evidence="2" type="ORF">CBR_g301</name>
</gene>
<feature type="region of interest" description="Disordered" evidence="1">
    <location>
        <begin position="102"/>
        <end position="131"/>
    </location>
</feature>
<feature type="region of interest" description="Disordered" evidence="1">
    <location>
        <begin position="554"/>
        <end position="618"/>
    </location>
</feature>
<feature type="compositionally biased region" description="Basic and acidic residues" evidence="1">
    <location>
        <begin position="102"/>
        <end position="125"/>
    </location>
</feature>
<feature type="region of interest" description="Disordered" evidence="1">
    <location>
        <begin position="394"/>
        <end position="420"/>
    </location>
</feature>
<name>A0A388JQA5_CHABU</name>
<feature type="compositionally biased region" description="Basic residues" evidence="1">
    <location>
        <begin position="609"/>
        <end position="618"/>
    </location>
</feature>
<feature type="region of interest" description="Disordered" evidence="1">
    <location>
        <begin position="218"/>
        <end position="261"/>
    </location>
</feature>
<feature type="compositionally biased region" description="Basic and acidic residues" evidence="1">
    <location>
        <begin position="574"/>
        <end position="587"/>
    </location>
</feature>
<feature type="compositionally biased region" description="Basic and acidic residues" evidence="1">
    <location>
        <begin position="226"/>
        <end position="248"/>
    </location>
</feature>
<dbReference type="AlphaFoldDB" id="A0A388JQA5"/>
<evidence type="ECO:0000313" key="2">
    <source>
        <dbReference type="EMBL" id="GBG59970.1"/>
    </source>
</evidence>
<proteinExistence type="predicted"/>
<keyword evidence="3" id="KW-1185">Reference proteome</keyword>
<dbReference type="Gramene" id="GBG59970">
    <property type="protein sequence ID" value="GBG59970"/>
    <property type="gene ID" value="CBR_g301"/>
</dbReference>
<evidence type="ECO:0000313" key="3">
    <source>
        <dbReference type="Proteomes" id="UP000265515"/>
    </source>
</evidence>
<reference evidence="2 3" key="1">
    <citation type="journal article" date="2018" name="Cell">
        <title>The Chara Genome: Secondary Complexity and Implications for Plant Terrestrialization.</title>
        <authorList>
            <person name="Nishiyama T."/>
            <person name="Sakayama H."/>
            <person name="Vries J.D."/>
            <person name="Buschmann H."/>
            <person name="Saint-Marcoux D."/>
            <person name="Ullrich K.K."/>
            <person name="Haas F.B."/>
            <person name="Vanderstraeten L."/>
            <person name="Becker D."/>
            <person name="Lang D."/>
            <person name="Vosolsobe S."/>
            <person name="Rombauts S."/>
            <person name="Wilhelmsson P.K.I."/>
            <person name="Janitza P."/>
            <person name="Kern R."/>
            <person name="Heyl A."/>
            <person name="Rumpler F."/>
            <person name="Villalobos L.I.A.C."/>
            <person name="Clay J.M."/>
            <person name="Skokan R."/>
            <person name="Toyoda A."/>
            <person name="Suzuki Y."/>
            <person name="Kagoshima H."/>
            <person name="Schijlen E."/>
            <person name="Tajeshwar N."/>
            <person name="Catarino B."/>
            <person name="Hetherington A.J."/>
            <person name="Saltykova A."/>
            <person name="Bonnot C."/>
            <person name="Breuninger H."/>
            <person name="Symeonidi A."/>
            <person name="Radhakrishnan G.V."/>
            <person name="Van Nieuwerburgh F."/>
            <person name="Deforce D."/>
            <person name="Chang C."/>
            <person name="Karol K.G."/>
            <person name="Hedrich R."/>
            <person name="Ulvskov P."/>
            <person name="Glockner G."/>
            <person name="Delwiche C.F."/>
            <person name="Petrasek J."/>
            <person name="Van de Peer Y."/>
            <person name="Friml J."/>
            <person name="Beilby M."/>
            <person name="Dolan L."/>
            <person name="Kohara Y."/>
            <person name="Sugano S."/>
            <person name="Fujiyama A."/>
            <person name="Delaux P.-M."/>
            <person name="Quint M."/>
            <person name="TheiBen G."/>
            <person name="Hagemann M."/>
            <person name="Harholt J."/>
            <person name="Dunand C."/>
            <person name="Zachgo S."/>
            <person name="Langdale J."/>
            <person name="Maumus F."/>
            <person name="Straeten D.V.D."/>
            <person name="Gould S.B."/>
            <person name="Rensing S.A."/>
        </authorList>
    </citation>
    <scope>NUCLEOTIDE SEQUENCE [LARGE SCALE GENOMIC DNA]</scope>
    <source>
        <strain evidence="2 3">S276</strain>
    </source>
</reference>
<accession>A0A388JQA5</accession>
<sequence length="618" mass="69626">MSGGIADGTRKVLTIDDLVEALDRCERSQRNVPKVDTFHFNGKRVSDWLDLVEQALVGLSDAVKFQRIMKYVLHDHHQEVEKVVNAANGSWVEIQRWDAKEVDEGHDEPIGDSPREEVRQGEERGAQGGRVAEEVIEVGEDTPPQAHVAELRPEIVPKIAREEEEEPQQGEIPSLPPEVILSPGVKMEIERERTDWRRKAISMIDRYLAVHAQEHPDIEEPMPMEPPRESRQLEREAGAEIPGRADHRTRGRVPAGETADEKRARVGKCVEEIWQESQRLEVVRALPDQPPPPKPCGVKEMWDEFFDQHGEGLTTPEGAGLGTSRRLDEYLDRKIRFLTKTSFNRYLMLKDDLAGKKVKEASHGVRLKAVEAEVRELRALVASQAAIIQDLRRQPRDRVDRTEREEPAEVVDGAGSSRHDVQRESIQDLSEQPLAVGLPLEPPMGRVIMEPEEAKAKREAEREAFEFRAPTELATLPTTAVEPMTEAMPLSVERGQQTTSSEPIQGSVKGSMDVLLKAVDTMQEEASLFSPEQRVEEPPQGEMMIAMKSVIEGRPQRLDTPEYRPTGVGIRAEPSTREMDLRSKESMDVPQSYELGREASEAPSSLGSQRKKKRLRKS</sequence>
<dbReference type="Proteomes" id="UP000265515">
    <property type="component" value="Unassembled WGS sequence"/>
</dbReference>
<feature type="compositionally biased region" description="Basic and acidic residues" evidence="1">
    <location>
        <begin position="394"/>
        <end position="407"/>
    </location>
</feature>
<comment type="caution">
    <text evidence="2">The sequence shown here is derived from an EMBL/GenBank/DDBJ whole genome shotgun (WGS) entry which is preliminary data.</text>
</comment>
<dbReference type="EMBL" id="BFEA01000008">
    <property type="protein sequence ID" value="GBG59970.1"/>
    <property type="molecule type" value="Genomic_DNA"/>
</dbReference>